<dbReference type="RefSeq" id="XP_007389568.1">
    <property type="nucleotide sequence ID" value="XM_007389506.1"/>
</dbReference>
<organism evidence="1 2">
    <name type="scientific">Phanerochaete carnosa (strain HHB-10118-sp)</name>
    <name type="common">White-rot fungus</name>
    <name type="synonym">Peniophora carnosa</name>
    <dbReference type="NCBI Taxonomy" id="650164"/>
    <lineage>
        <taxon>Eukaryota</taxon>
        <taxon>Fungi</taxon>
        <taxon>Dikarya</taxon>
        <taxon>Basidiomycota</taxon>
        <taxon>Agaricomycotina</taxon>
        <taxon>Agaricomycetes</taxon>
        <taxon>Polyporales</taxon>
        <taxon>Phanerochaetaceae</taxon>
        <taxon>Phanerochaete</taxon>
    </lineage>
</organism>
<dbReference type="GeneID" id="18913666"/>
<name>K5WM38_PHACS</name>
<dbReference type="InParanoid" id="K5WM38"/>
<dbReference type="EMBL" id="JH930468">
    <property type="protein sequence ID" value="EKM60500.1"/>
    <property type="molecule type" value="Genomic_DNA"/>
</dbReference>
<gene>
    <name evidence="1" type="ORF">PHACADRAFT_23811</name>
</gene>
<accession>K5WM38</accession>
<evidence type="ECO:0000313" key="1">
    <source>
        <dbReference type="EMBL" id="EKM60500.1"/>
    </source>
</evidence>
<dbReference type="Proteomes" id="UP000008370">
    <property type="component" value="Unassembled WGS sequence"/>
</dbReference>
<proteinExistence type="predicted"/>
<evidence type="ECO:0000313" key="2">
    <source>
        <dbReference type="Proteomes" id="UP000008370"/>
    </source>
</evidence>
<sequence>MPCCPISLQTKENVLTLLRVGDLLLREKLYVVQNKPLSPQGIRDVLVITRRITEITFVVPDNQHVVMSDAVKGVMHVITEGGKQWPLLHRVKYLTEGLNLTALDFNKVLLEVTPGYKASTEDQKIASPEMREWFTFKLQTLDREYQTERQMFIPHQLEITTPLLEQQIIQMDRTQNNMQGMWTAVHSYYKELDNCTCSTSSL</sequence>
<dbReference type="KEGG" id="pco:PHACADRAFT_23811"/>
<dbReference type="HOGENOM" id="CLU_1355056_0_0_1"/>
<protein>
    <submittedName>
        <fullName evidence="1">Uncharacterized protein</fullName>
    </submittedName>
</protein>
<dbReference type="AlphaFoldDB" id="K5WM38"/>
<keyword evidence="2" id="KW-1185">Reference proteome</keyword>
<reference evidence="1 2" key="1">
    <citation type="journal article" date="2012" name="BMC Genomics">
        <title>Comparative genomics of the white-rot fungi, Phanerochaete carnosa and P. chrysosporium, to elucidate the genetic basis of the distinct wood types they colonize.</title>
        <authorList>
            <person name="Suzuki H."/>
            <person name="MacDonald J."/>
            <person name="Syed K."/>
            <person name="Salamov A."/>
            <person name="Hori C."/>
            <person name="Aerts A."/>
            <person name="Henrissat B."/>
            <person name="Wiebenga A."/>
            <person name="vanKuyk P.A."/>
            <person name="Barry K."/>
            <person name="Lindquist E."/>
            <person name="LaButti K."/>
            <person name="Lapidus A."/>
            <person name="Lucas S."/>
            <person name="Coutinho P."/>
            <person name="Gong Y."/>
            <person name="Samejima M."/>
            <person name="Mahadevan R."/>
            <person name="Abou-Zaid M."/>
            <person name="de Vries R.P."/>
            <person name="Igarashi K."/>
            <person name="Yadav J.S."/>
            <person name="Grigoriev I.V."/>
            <person name="Master E.R."/>
        </authorList>
    </citation>
    <scope>NUCLEOTIDE SEQUENCE [LARGE SCALE GENOMIC DNA]</scope>
    <source>
        <strain evidence="1 2">HHB-10118-sp</strain>
    </source>
</reference>